<evidence type="ECO:0000313" key="2">
    <source>
        <dbReference type="Proteomes" id="UP001292094"/>
    </source>
</evidence>
<dbReference type="AlphaFoldDB" id="A0AAE1NN20"/>
<reference evidence="1" key="1">
    <citation type="submission" date="2023-11" db="EMBL/GenBank/DDBJ databases">
        <title>Genome assemblies of two species of porcelain crab, Petrolisthes cinctipes and Petrolisthes manimaculis (Anomura: Porcellanidae).</title>
        <authorList>
            <person name="Angst P."/>
        </authorList>
    </citation>
    <scope>NUCLEOTIDE SEQUENCE</scope>
    <source>
        <strain evidence="1">PB745_02</strain>
        <tissue evidence="1">Gill</tissue>
    </source>
</reference>
<organism evidence="1 2">
    <name type="scientific">Petrolisthes manimaculis</name>
    <dbReference type="NCBI Taxonomy" id="1843537"/>
    <lineage>
        <taxon>Eukaryota</taxon>
        <taxon>Metazoa</taxon>
        <taxon>Ecdysozoa</taxon>
        <taxon>Arthropoda</taxon>
        <taxon>Crustacea</taxon>
        <taxon>Multicrustacea</taxon>
        <taxon>Malacostraca</taxon>
        <taxon>Eumalacostraca</taxon>
        <taxon>Eucarida</taxon>
        <taxon>Decapoda</taxon>
        <taxon>Pleocyemata</taxon>
        <taxon>Anomura</taxon>
        <taxon>Galatheoidea</taxon>
        <taxon>Porcellanidae</taxon>
        <taxon>Petrolisthes</taxon>
    </lineage>
</organism>
<evidence type="ECO:0000313" key="1">
    <source>
        <dbReference type="EMBL" id="KAK4292993.1"/>
    </source>
</evidence>
<protein>
    <submittedName>
        <fullName evidence="1">Uncharacterized protein</fullName>
    </submittedName>
</protein>
<accession>A0AAE1NN20</accession>
<gene>
    <name evidence="1" type="ORF">Pmani_034271</name>
</gene>
<keyword evidence="2" id="KW-1185">Reference proteome</keyword>
<proteinExistence type="predicted"/>
<sequence length="104" mass="11481">MPPPPSSSYLRRVSVCVCASDDWPPHPYVGSATQVGLLGVPAAAIGHTWSPGDEGSTRAKTPRLQCLRHSPEFRHNHFNSRRTVAWTNLSVGSLLYFRALRGRE</sequence>
<dbReference type="Proteomes" id="UP001292094">
    <property type="component" value="Unassembled WGS sequence"/>
</dbReference>
<comment type="caution">
    <text evidence="1">The sequence shown here is derived from an EMBL/GenBank/DDBJ whole genome shotgun (WGS) entry which is preliminary data.</text>
</comment>
<dbReference type="EMBL" id="JAWZYT010004664">
    <property type="protein sequence ID" value="KAK4292993.1"/>
    <property type="molecule type" value="Genomic_DNA"/>
</dbReference>
<name>A0AAE1NN20_9EUCA</name>